<proteinExistence type="predicted"/>
<evidence type="ECO:0000313" key="1">
    <source>
        <dbReference type="EMBL" id="KAH6934354.1"/>
    </source>
</evidence>
<protein>
    <submittedName>
        <fullName evidence="1">Uncharacterized protein</fullName>
    </submittedName>
</protein>
<dbReference type="Proteomes" id="UP000821845">
    <property type="component" value="Chromosome 4"/>
</dbReference>
<comment type="caution">
    <text evidence="1">The sequence shown here is derived from an EMBL/GenBank/DDBJ whole genome shotgun (WGS) entry which is preliminary data.</text>
</comment>
<sequence>MANRKRNDCAASSASTTSASLLTQTSDACDSQASTSTSCTVPGEENETMNSNGSRDDEDSLGGTAATPLVPFYGECDSESGPCPSTLSSPTLLYDSYEEYLSSFGAGHSSDNSRGDESPHEETFDEFEEELLASNFAELDGATLPGSSTTEAATEVMIMALVITHDLTWAALDAEAHRQYLRV</sequence>
<evidence type="ECO:0000313" key="2">
    <source>
        <dbReference type="Proteomes" id="UP000821845"/>
    </source>
</evidence>
<name>A0ACB7SKM7_HYAAI</name>
<gene>
    <name evidence="1" type="ORF">HPB50_023235</name>
</gene>
<keyword evidence="2" id="KW-1185">Reference proteome</keyword>
<organism evidence="1 2">
    <name type="scientific">Hyalomma asiaticum</name>
    <name type="common">Tick</name>
    <dbReference type="NCBI Taxonomy" id="266040"/>
    <lineage>
        <taxon>Eukaryota</taxon>
        <taxon>Metazoa</taxon>
        <taxon>Ecdysozoa</taxon>
        <taxon>Arthropoda</taxon>
        <taxon>Chelicerata</taxon>
        <taxon>Arachnida</taxon>
        <taxon>Acari</taxon>
        <taxon>Parasitiformes</taxon>
        <taxon>Ixodida</taxon>
        <taxon>Ixodoidea</taxon>
        <taxon>Ixodidae</taxon>
        <taxon>Hyalomminae</taxon>
        <taxon>Hyalomma</taxon>
    </lineage>
</organism>
<accession>A0ACB7SKM7</accession>
<reference evidence="1" key="1">
    <citation type="submission" date="2020-05" db="EMBL/GenBank/DDBJ databases">
        <title>Large-scale comparative analyses of tick genomes elucidate their genetic diversity and vector capacities.</title>
        <authorList>
            <person name="Jia N."/>
            <person name="Wang J."/>
            <person name="Shi W."/>
            <person name="Du L."/>
            <person name="Sun Y."/>
            <person name="Zhan W."/>
            <person name="Jiang J."/>
            <person name="Wang Q."/>
            <person name="Zhang B."/>
            <person name="Ji P."/>
            <person name="Sakyi L.B."/>
            <person name="Cui X."/>
            <person name="Yuan T."/>
            <person name="Jiang B."/>
            <person name="Yang W."/>
            <person name="Lam T.T.-Y."/>
            <person name="Chang Q."/>
            <person name="Ding S."/>
            <person name="Wang X."/>
            <person name="Zhu J."/>
            <person name="Ruan X."/>
            <person name="Zhao L."/>
            <person name="Wei J."/>
            <person name="Que T."/>
            <person name="Du C."/>
            <person name="Cheng J."/>
            <person name="Dai P."/>
            <person name="Han X."/>
            <person name="Huang E."/>
            <person name="Gao Y."/>
            <person name="Liu J."/>
            <person name="Shao H."/>
            <person name="Ye R."/>
            <person name="Li L."/>
            <person name="Wei W."/>
            <person name="Wang X."/>
            <person name="Wang C."/>
            <person name="Yang T."/>
            <person name="Huo Q."/>
            <person name="Li W."/>
            <person name="Guo W."/>
            <person name="Chen H."/>
            <person name="Zhou L."/>
            <person name="Ni X."/>
            <person name="Tian J."/>
            <person name="Zhou Y."/>
            <person name="Sheng Y."/>
            <person name="Liu T."/>
            <person name="Pan Y."/>
            <person name="Xia L."/>
            <person name="Li J."/>
            <person name="Zhao F."/>
            <person name="Cao W."/>
        </authorList>
    </citation>
    <scope>NUCLEOTIDE SEQUENCE</scope>
    <source>
        <strain evidence="1">Hyas-2018</strain>
    </source>
</reference>
<dbReference type="EMBL" id="CM023484">
    <property type="protein sequence ID" value="KAH6934354.1"/>
    <property type="molecule type" value="Genomic_DNA"/>
</dbReference>